<feature type="compositionally biased region" description="Basic and acidic residues" evidence="1">
    <location>
        <begin position="386"/>
        <end position="395"/>
    </location>
</feature>
<keyword evidence="2" id="KW-1133">Transmembrane helix</keyword>
<protein>
    <submittedName>
        <fullName evidence="3">Uncharacterized protein</fullName>
    </submittedName>
</protein>
<dbReference type="EMBL" id="CAKOGP040002036">
    <property type="protein sequence ID" value="CAJ1959960.1"/>
    <property type="molecule type" value="Genomic_DNA"/>
</dbReference>
<evidence type="ECO:0000313" key="3">
    <source>
        <dbReference type="EMBL" id="CAJ1959960.1"/>
    </source>
</evidence>
<organism evidence="3 4">
    <name type="scientific">Cylindrotheca closterium</name>
    <dbReference type="NCBI Taxonomy" id="2856"/>
    <lineage>
        <taxon>Eukaryota</taxon>
        <taxon>Sar</taxon>
        <taxon>Stramenopiles</taxon>
        <taxon>Ochrophyta</taxon>
        <taxon>Bacillariophyta</taxon>
        <taxon>Bacillariophyceae</taxon>
        <taxon>Bacillariophycidae</taxon>
        <taxon>Bacillariales</taxon>
        <taxon>Bacillariaceae</taxon>
        <taxon>Cylindrotheca</taxon>
    </lineage>
</organism>
<comment type="caution">
    <text evidence="3">The sequence shown here is derived from an EMBL/GenBank/DDBJ whole genome shotgun (WGS) entry which is preliminary data.</text>
</comment>
<feature type="compositionally biased region" description="Basic residues" evidence="1">
    <location>
        <begin position="250"/>
        <end position="262"/>
    </location>
</feature>
<evidence type="ECO:0000313" key="4">
    <source>
        <dbReference type="Proteomes" id="UP001295423"/>
    </source>
</evidence>
<feature type="compositionally biased region" description="Low complexity" evidence="1">
    <location>
        <begin position="726"/>
        <end position="741"/>
    </location>
</feature>
<feature type="compositionally biased region" description="Basic and acidic residues" evidence="1">
    <location>
        <begin position="264"/>
        <end position="284"/>
    </location>
</feature>
<name>A0AAD2JLD1_9STRA</name>
<feature type="compositionally biased region" description="Basic residues" evidence="1">
    <location>
        <begin position="169"/>
        <end position="178"/>
    </location>
</feature>
<feature type="compositionally biased region" description="Polar residues" evidence="1">
    <location>
        <begin position="827"/>
        <end position="854"/>
    </location>
</feature>
<feature type="compositionally biased region" description="Low complexity" evidence="1">
    <location>
        <begin position="794"/>
        <end position="812"/>
    </location>
</feature>
<feature type="compositionally biased region" description="Basic and acidic residues" evidence="1">
    <location>
        <begin position="89"/>
        <end position="100"/>
    </location>
</feature>
<feature type="compositionally biased region" description="Low complexity" evidence="1">
    <location>
        <begin position="749"/>
        <end position="773"/>
    </location>
</feature>
<feature type="transmembrane region" description="Helical" evidence="2">
    <location>
        <begin position="414"/>
        <end position="435"/>
    </location>
</feature>
<feature type="compositionally biased region" description="Basic residues" evidence="1">
    <location>
        <begin position="58"/>
        <end position="70"/>
    </location>
</feature>
<reference evidence="3" key="1">
    <citation type="submission" date="2023-08" db="EMBL/GenBank/DDBJ databases">
        <authorList>
            <person name="Audoor S."/>
            <person name="Bilcke G."/>
        </authorList>
    </citation>
    <scope>NUCLEOTIDE SEQUENCE</scope>
</reference>
<proteinExistence type="predicted"/>
<feature type="compositionally biased region" description="Low complexity" evidence="1">
    <location>
        <begin position="10"/>
        <end position="19"/>
    </location>
</feature>
<keyword evidence="2" id="KW-0472">Membrane</keyword>
<feature type="compositionally biased region" description="Basic residues" evidence="1">
    <location>
        <begin position="285"/>
        <end position="330"/>
    </location>
</feature>
<feature type="compositionally biased region" description="Basic residues" evidence="1">
    <location>
        <begin position="206"/>
        <end position="218"/>
    </location>
</feature>
<keyword evidence="2" id="KW-0812">Transmembrane</keyword>
<feature type="compositionally biased region" description="Low complexity" evidence="1">
    <location>
        <begin position="336"/>
        <end position="349"/>
    </location>
</feature>
<dbReference type="Proteomes" id="UP001295423">
    <property type="component" value="Unassembled WGS sequence"/>
</dbReference>
<feature type="region of interest" description="Disordered" evidence="1">
    <location>
        <begin position="445"/>
        <end position="467"/>
    </location>
</feature>
<accession>A0AAD2JLD1</accession>
<evidence type="ECO:0000256" key="1">
    <source>
        <dbReference type="SAM" id="MobiDB-lite"/>
    </source>
</evidence>
<sequence>MTTGSSEFQPAAAGVDAPADGGGTPSPLATSTTTANASDAVAATENAGGKPYPQERRSKSRRESHRHPRKSGTDGGDEQNHHHQHHHHSGGDGKEDHIENSGELTLPTRGGEETRKSSSSARPNYSKSGSSRRSSRRHQHTKEEGNPNTDVFLPLKDATDGEDAETKPRSRSRTRHKSRSDDNNNSGELKLPSNDGNTSGGDERTRRRSRSGSSRHRRTVGEEDEATPATTMVPLKDKSGGGGDNEDSRRRNRSHTRHRSRSRPPVDNDDGHEADRSGELGDRHSGRRRSRRDSRRRSSPHGTRKRSSSKRRKDSNNKRKSKSRKSKRQRAKDFISSSASLFSRSARSATSREKRRTAPMTAPAPLFGGVPDEYYTDDDTIASNQKQDDKQRTRDAMAPAPKPSCWVQAWQKRWFRVVLALVGIGLAILITYLVMKFTGLGMEDESTDNETQGNNGGKDIQSIPISPSPTPALTEAASLVPTAEVTPLYKYPPPNDAICRAFITGRPSGLIPGDVGFLGPGSITLDFDFNFDVVLSRMTSAQEEKWLEDFQDQIMVSLLPLLVGCLEDSTSNRRLKLDALPSLLRRSEGKSDMTLVQSTTTGHSRELQDSNQSEIRYVIQNAKVIDTVASKSPCPNNPRQNPADDPSCYLVTVIMELSLRGEERIFPVLSLLANILGEFAEVDEDGASGGGGNTLSSTLVEKVGLSTSLFQSLSVVGVQNRDPTNSPSISPSLAPSASPSSMPTPKPSQSPTISPSESPSTTPSTSPTDRPTGRPTPVPTRTPTKSPTDPPSRLPSSSPSRLPSNAPSRLPSVLPSMVPSGAPTKSVPPTKSMVPSSGPTDSLAPSSGPSATPV</sequence>
<keyword evidence="4" id="KW-1185">Reference proteome</keyword>
<feature type="region of interest" description="Disordered" evidence="1">
    <location>
        <begin position="720"/>
        <end position="854"/>
    </location>
</feature>
<evidence type="ECO:0000256" key="2">
    <source>
        <dbReference type="SAM" id="Phobius"/>
    </source>
</evidence>
<feature type="compositionally biased region" description="Low complexity" evidence="1">
    <location>
        <begin position="29"/>
        <end position="47"/>
    </location>
</feature>
<gene>
    <name evidence="3" type="ORF">CYCCA115_LOCUS18377</name>
</gene>
<dbReference type="AlphaFoldDB" id="A0AAD2JLD1"/>
<feature type="region of interest" description="Disordered" evidence="1">
    <location>
        <begin position="1"/>
        <end position="400"/>
    </location>
</feature>